<evidence type="ECO:0000256" key="5">
    <source>
        <dbReference type="ARBA" id="ARBA00023242"/>
    </source>
</evidence>
<dbReference type="InterPro" id="IPR011989">
    <property type="entry name" value="ARM-like"/>
</dbReference>
<proteinExistence type="predicted"/>
<gene>
    <name evidence="9" type="ORF">EZV62_013238</name>
</gene>
<dbReference type="SUPFAM" id="SSF48371">
    <property type="entry name" value="ARM repeat"/>
    <property type="match status" value="1"/>
</dbReference>
<reference evidence="10" key="1">
    <citation type="journal article" date="2019" name="Gigascience">
        <title>De novo genome assembly of the endangered Acer yangbiense, a plant species with extremely small populations endemic to Yunnan Province, China.</title>
        <authorList>
            <person name="Yang J."/>
            <person name="Wariss H.M."/>
            <person name="Tao L."/>
            <person name="Zhang R."/>
            <person name="Yun Q."/>
            <person name="Hollingsworth P."/>
            <person name="Dao Z."/>
            <person name="Luo G."/>
            <person name="Guo H."/>
            <person name="Ma Y."/>
            <person name="Sun W."/>
        </authorList>
    </citation>
    <scope>NUCLEOTIDE SEQUENCE [LARGE SCALE GENOMIC DNA]</scope>
    <source>
        <strain evidence="10">cv. Malutang</strain>
    </source>
</reference>
<evidence type="ECO:0000313" key="9">
    <source>
        <dbReference type="EMBL" id="TXG61875.1"/>
    </source>
</evidence>
<dbReference type="PANTHER" id="PTHR22928:SF3">
    <property type="entry name" value="TELOMERE-ASSOCIATED PROTEIN RIF1"/>
    <property type="match status" value="1"/>
</dbReference>
<dbReference type="AlphaFoldDB" id="A0A5C7HYE0"/>
<feature type="compositionally biased region" description="Polar residues" evidence="7">
    <location>
        <begin position="1096"/>
        <end position="1107"/>
    </location>
</feature>
<protein>
    <recommendedName>
        <fullName evidence="8">Telomere-associated protein Rif1 N-terminal domain-containing protein</fullName>
    </recommendedName>
</protein>
<dbReference type="EMBL" id="VAHF01000005">
    <property type="protein sequence ID" value="TXG61875.1"/>
    <property type="molecule type" value="Genomic_DNA"/>
</dbReference>
<keyword evidence="5" id="KW-0539">Nucleus</keyword>
<sequence length="1129" mass="128508">MSSSCHQLEEIKTLISSNSTPNKSFGYSSLLHFQEQSNSNPSSIQILAQSSRCLIGSIVADIFDDDEEIAAQALKCLGFMIYHPSIVATILVDDAGLMFQSLTKLIMGTKMKSVCNLGVWCISIQQLDASFLAVHFHLLLRAVVHALDNPIGSLSTTFEAIQAVMKLASQLSEKMRELSHIWAPLICRRLLSIDKKERDMSERCLLKIKSIIFPPTLALSKALIEDMKQKLLSWMKDLINQGMKIQTIQAWGWFIRFLGSHAMKKNRHLINDMLKILEFTFPDHNPQVQIASLVAWEGLIDNLIHLPILPYETNTAMDSGIQKVRTPRGNAHDIQENGFLKSIKLIMKPLVGVISSKCDVSARSSCLNTWCYLLHKLDTSINCPSVMKLVLNPILEEVFQIGPDSKNIWLWNLCVELVDDFILAKCKVVDCDRNGQVTHQLSTTPSMLGPSIPSKYSWRQYTIKWLPWDFSQLDFFINIIIIITRHVSVVEVSSEDRNLAFDAAIRIFRSVLKGIQMEFRNTSIEFKDIMLCLNSILRFVKKICEDLYSEGSNDMHHASLLFVEVVTEELEPSILGSPLYKVALDLKYIENLLSSNDIKLTKVLGVSDITYMDMVSPVVYLSVVYICVLVKSTLNTPNMEFILQRSHKYFKFIFSSYDPLEVLHFSISLLYKDIRYRYLHIWIAITKGLKDWIDSVKDLSLLNMESDSTSYHAICHLFSYPFFICTSLSQNSTMIRSSLEDSVVPSQRKLELEHVTEVWKSLYGSVSISKLECPSRNSFLEDLCSTLNGCLDDYTSMLGCSNEIDTSYKELDLNLFSLSGEVVMCVLEHAVTSDVNSGSTKGQGGRYRISSDLSNIIGFAARFMKLSWVKIRAEPQVGLVISRVFSALARFASCLDLQQHILSFMEILSCPLFQWLSLVEKIEDQPTKDQFQQLWTETLNSLLRSQPPIIFSSSFLKLQAYLLEKTLDHPNSSISEPTINFWNSTYGKQLVLEYPQNLLHVLDKLSRNVRINLCTRSQPFLKRCHSAIKDISPPQRYKVTATHNRSSKRIELTKETVNRSNPRRKKLELTEHQKEVRRAQQGRERDCSGHGPGIRTYTSVDFSQGNDDSQESQDTRNPEAILEMLRRVA</sequence>
<accession>A0A5C7HYE0</accession>
<evidence type="ECO:0000256" key="6">
    <source>
        <dbReference type="ARBA" id="ARBA00023306"/>
    </source>
</evidence>
<dbReference type="OrthoDB" id="5399929at2759"/>
<evidence type="ECO:0000313" key="10">
    <source>
        <dbReference type="Proteomes" id="UP000323000"/>
    </source>
</evidence>
<dbReference type="Pfam" id="PF12231">
    <property type="entry name" value="Rif1_N"/>
    <property type="match status" value="1"/>
</dbReference>
<evidence type="ECO:0000256" key="3">
    <source>
        <dbReference type="ARBA" id="ARBA00022454"/>
    </source>
</evidence>
<evidence type="ECO:0000256" key="7">
    <source>
        <dbReference type="SAM" id="MobiDB-lite"/>
    </source>
</evidence>
<name>A0A5C7HYE0_9ROSI</name>
<dbReference type="PANTHER" id="PTHR22928">
    <property type="entry name" value="TELOMERE-ASSOCIATED PROTEIN RIF1"/>
    <property type="match status" value="1"/>
</dbReference>
<dbReference type="GO" id="GO:0000781">
    <property type="term" value="C:chromosome, telomeric region"/>
    <property type="evidence" value="ECO:0007669"/>
    <property type="project" value="UniProtKB-SubCell"/>
</dbReference>
<dbReference type="Proteomes" id="UP000323000">
    <property type="component" value="Chromosome 5"/>
</dbReference>
<evidence type="ECO:0000256" key="1">
    <source>
        <dbReference type="ARBA" id="ARBA00004123"/>
    </source>
</evidence>
<comment type="caution">
    <text evidence="9">The sequence shown here is derived from an EMBL/GenBank/DDBJ whole genome shotgun (WGS) entry which is preliminary data.</text>
</comment>
<feature type="domain" description="Telomere-associated protein Rif1 N-terminal" evidence="8">
    <location>
        <begin position="26"/>
        <end position="374"/>
    </location>
</feature>
<feature type="region of interest" description="Disordered" evidence="7">
    <location>
        <begin position="1073"/>
        <end position="1118"/>
    </location>
</feature>
<organism evidence="9 10">
    <name type="scientific">Acer yangbiense</name>
    <dbReference type="NCBI Taxonomy" id="1000413"/>
    <lineage>
        <taxon>Eukaryota</taxon>
        <taxon>Viridiplantae</taxon>
        <taxon>Streptophyta</taxon>
        <taxon>Embryophyta</taxon>
        <taxon>Tracheophyta</taxon>
        <taxon>Spermatophyta</taxon>
        <taxon>Magnoliopsida</taxon>
        <taxon>eudicotyledons</taxon>
        <taxon>Gunneridae</taxon>
        <taxon>Pentapetalae</taxon>
        <taxon>rosids</taxon>
        <taxon>malvids</taxon>
        <taxon>Sapindales</taxon>
        <taxon>Sapindaceae</taxon>
        <taxon>Hippocastanoideae</taxon>
        <taxon>Acereae</taxon>
        <taxon>Acer</taxon>
    </lineage>
</organism>
<keyword evidence="4" id="KW-0779">Telomere</keyword>
<dbReference type="Gene3D" id="1.25.10.10">
    <property type="entry name" value="Leucine-rich Repeat Variant"/>
    <property type="match status" value="1"/>
</dbReference>
<keyword evidence="6" id="KW-0131">Cell cycle</keyword>
<dbReference type="InterPro" id="IPR016024">
    <property type="entry name" value="ARM-type_fold"/>
</dbReference>
<dbReference type="InterPro" id="IPR022031">
    <property type="entry name" value="Rif1_N"/>
</dbReference>
<evidence type="ECO:0000259" key="8">
    <source>
        <dbReference type="Pfam" id="PF12231"/>
    </source>
</evidence>
<keyword evidence="10" id="KW-1185">Reference proteome</keyword>
<evidence type="ECO:0000256" key="4">
    <source>
        <dbReference type="ARBA" id="ARBA00022895"/>
    </source>
</evidence>
<dbReference type="GO" id="GO:0005634">
    <property type="term" value="C:nucleus"/>
    <property type="evidence" value="ECO:0007669"/>
    <property type="project" value="UniProtKB-SubCell"/>
</dbReference>
<feature type="compositionally biased region" description="Basic and acidic residues" evidence="7">
    <location>
        <begin position="1073"/>
        <end position="1088"/>
    </location>
</feature>
<dbReference type="GO" id="GO:0000723">
    <property type="term" value="P:telomere maintenance"/>
    <property type="evidence" value="ECO:0007669"/>
    <property type="project" value="TreeGrafter"/>
</dbReference>
<evidence type="ECO:0000256" key="2">
    <source>
        <dbReference type="ARBA" id="ARBA00004574"/>
    </source>
</evidence>
<keyword evidence="3" id="KW-0158">Chromosome</keyword>
<comment type="subcellular location">
    <subcellularLocation>
        <location evidence="2">Chromosome</location>
        <location evidence="2">Telomere</location>
    </subcellularLocation>
    <subcellularLocation>
        <location evidence="1">Nucleus</location>
    </subcellularLocation>
</comment>